<evidence type="ECO:0000313" key="3">
    <source>
        <dbReference type="Proteomes" id="UP000689967"/>
    </source>
</evidence>
<proteinExistence type="predicted"/>
<dbReference type="InterPro" id="IPR002575">
    <property type="entry name" value="Aminoglycoside_PTrfase"/>
</dbReference>
<keyword evidence="3" id="KW-1185">Reference proteome</keyword>
<gene>
    <name evidence="2" type="ORF">JJQ90_21075</name>
</gene>
<dbReference type="Pfam" id="PF01636">
    <property type="entry name" value="APH"/>
    <property type="match status" value="1"/>
</dbReference>
<comment type="caution">
    <text evidence="2">The sequence shown here is derived from an EMBL/GenBank/DDBJ whole genome shotgun (WGS) entry which is preliminary data.</text>
</comment>
<evidence type="ECO:0000259" key="1">
    <source>
        <dbReference type="Pfam" id="PF01636"/>
    </source>
</evidence>
<accession>A0ABS6HBW8</accession>
<dbReference type="RefSeq" id="WP_216878248.1">
    <property type="nucleotide sequence ID" value="NZ_JAERQM010000007.1"/>
</dbReference>
<dbReference type="Proteomes" id="UP000689967">
    <property type="component" value="Unassembled WGS sequence"/>
</dbReference>
<name>A0ABS6HBW8_9PROT</name>
<feature type="domain" description="Aminoglycoside phosphotransferase" evidence="1">
    <location>
        <begin position="20"/>
        <end position="250"/>
    </location>
</feature>
<organism evidence="2 3">
    <name type="scientific">Falsiroseomonas oleicola</name>
    <dbReference type="NCBI Taxonomy" id="2801474"/>
    <lineage>
        <taxon>Bacteria</taxon>
        <taxon>Pseudomonadati</taxon>
        <taxon>Pseudomonadota</taxon>
        <taxon>Alphaproteobacteria</taxon>
        <taxon>Acetobacterales</taxon>
        <taxon>Roseomonadaceae</taxon>
        <taxon>Falsiroseomonas</taxon>
    </lineage>
</organism>
<protein>
    <submittedName>
        <fullName evidence="2">Phosphotransferase</fullName>
    </submittedName>
</protein>
<reference evidence="2 3" key="1">
    <citation type="submission" date="2021-01" db="EMBL/GenBank/DDBJ databases">
        <title>Roseomonas sp. nov, a bacterium isolated from an oil production mixture in Yumen Oilfield.</title>
        <authorList>
            <person name="Wu D."/>
        </authorList>
    </citation>
    <scope>NUCLEOTIDE SEQUENCE [LARGE SCALE GENOMIC DNA]</scope>
    <source>
        <strain evidence="2 3">ROY-5-3</strain>
    </source>
</reference>
<sequence>MKAEAVAFLTEHGFVQAERQPLPADASFRRYTRLVGGPRPALLMEAPPPQEDLGPYLHIAVHLATAGLSAPEVLAADPHQGFGLIEDFGTETVAQRLDAGEDPAPHYLAATAALARLHAVPPPDGLPDWGAVRMADTAAATFLEWWWPEALGEAPTEAIGVQFGEAIHAMLAPFAAAGFVHRDYFPANLMPLPDRASPADVGLLDFQDAALGHPAYDLVSLVEDARRDVDPALREACIAHYLALRPDLDAADFRAAMAAHAAQRHLRVACLWVRLARRDGKRHYLRHGPRCWALLGQALAHPAAAPLADFLDTHVPPALRRNPAGLETDAA</sequence>
<evidence type="ECO:0000313" key="2">
    <source>
        <dbReference type="EMBL" id="MBU8546227.1"/>
    </source>
</evidence>
<dbReference type="EMBL" id="JAERQM010000007">
    <property type="protein sequence ID" value="MBU8546227.1"/>
    <property type="molecule type" value="Genomic_DNA"/>
</dbReference>